<comment type="similarity">
    <text evidence="6">Belongs to the ABC-4 integral membrane protein family.</text>
</comment>
<feature type="compositionally biased region" description="Basic residues" evidence="7">
    <location>
        <begin position="1192"/>
        <end position="1203"/>
    </location>
</feature>
<feature type="region of interest" description="Disordered" evidence="7">
    <location>
        <begin position="1183"/>
        <end position="1203"/>
    </location>
</feature>
<dbReference type="GO" id="GO:0022857">
    <property type="term" value="F:transmembrane transporter activity"/>
    <property type="evidence" value="ECO:0007669"/>
    <property type="project" value="TreeGrafter"/>
</dbReference>
<dbReference type="InterPro" id="IPR047952">
    <property type="entry name" value="Transpos_IS4"/>
</dbReference>
<keyword evidence="2" id="KW-1003">Cell membrane</keyword>
<dbReference type="GO" id="GO:0004803">
    <property type="term" value="F:transposase activity"/>
    <property type="evidence" value="ECO:0007669"/>
    <property type="project" value="InterPro"/>
</dbReference>
<dbReference type="PANTHER" id="PTHR30572">
    <property type="entry name" value="MEMBRANE COMPONENT OF TRANSPORTER-RELATED"/>
    <property type="match status" value="1"/>
</dbReference>
<feature type="transmembrane region" description="Helical" evidence="8">
    <location>
        <begin position="350"/>
        <end position="373"/>
    </location>
</feature>
<sequence length="1203" mass="131121">MRIVLKIVASYIRQYPARLALTSLAMVASACMVVWVVSGYDALVSQFEDFSSEYLGQHHFYVVPALQEKSSAEVKPSVPEGWIVQLQNDPNVASIDLGMQSRVKLTKIFGATPANDKSQSPGGPGARQRGTGPPGRRGQGRPPGADRGTSDASNANASGTSAKLASESENAVRIPTGGRFSSGPPTVSLLGASSTAPPFPMIEGTWIDAAKTDGHEAVISRGLAADHRIALGNELEIEMEEGLYRLKIIGIVDQVKSLPVIGRGSPQPSRGPAPTALYVPIKVAEKISQQPLRVDFAAITLKEMATSDAFRNNWRPRFASSDPPLALQSPQDIETELTQSRSAEGVRTQAYSATGISLLASLFIIFTTLSMGVHERGRQFAVLRAIALTRGQIAAIIAVESLVLGLIGWVGGLIAGWCLLKVIAYSHPDFLRDGATLGGWSIGLSGVCAFGGALAASIIPAWRATRVSPLDAMSPHSIAPPAKMSYWSVIAGIILIALNPLFVFFVPMSDEVRYGVYSAIGCTTMAIGFILLAPLAIVLTERFLSHPLARIFGLDPRLLASQLTSNFWRTLGTSVALTLGLGLFIATQIWGYSMLKPFVPGDWAPNTLVNFTTGGLPASEFASIAAAPGVVPGRFMPLAVEQPKLAEDVTDSNSRSSVARQDNVILIGLDPEIGVGGDDPLLDLDFVVGDRNEAARKLATGNSCLVPDHFASVTGLGVGDTIVMIPPYSPGKLVSYEIAGVVTLPGWPEASGIFFAISSLAPATSVCHDFDMQPKSRQRRTKRELAELPLWPDQVMGGKFVRLLQKQLSELRRRDDSHGNRELFLDDVFVTYLLAFFNPTIRTLRTIEDFSQTQQVQRHLSIQKICRTTLSDFHRLVDPQRLEPILQALREQLSRKEAGLGRAANDLSELLKRTVAVDGTFLEAAAEVAWAVRGSNQHGRENSYIRLDFQVGVTSWAPEMIVVAEPGHSESASAAANVQDGRLYLYDRGFSGFDVINAHYHLQNESWTPRAQFVIRYKPAGGNAPHLADADENPLSEKDLAAGVVSDRRGRFRSSKAARHIVLDVPLREVIIEYQEQDETKTVRLITNLLDVSAEVIAQLYQQRWQIELFFRWLKCFANFNHLISHHRSGVLLSFYVAVIAALLTYLHLGHRPSKYMFVMLEQVACGAATWEEIAPILRERERQRDVERASAAKRRAKKKAES</sequence>
<comment type="subcellular location">
    <subcellularLocation>
        <location evidence="1">Cell membrane</location>
        <topology evidence="1">Multi-pass membrane protein</topology>
    </subcellularLocation>
</comment>
<dbReference type="InterPro" id="IPR050250">
    <property type="entry name" value="Macrolide_Exporter_MacB"/>
</dbReference>
<dbReference type="EMBL" id="AANZ01000027">
    <property type="protein sequence ID" value="EAQ77867.1"/>
    <property type="molecule type" value="Genomic_DNA"/>
</dbReference>
<dbReference type="eggNOG" id="COG3385">
    <property type="taxonomic scope" value="Bacteria"/>
</dbReference>
<feature type="domain" description="Transposase IS4-like" evidence="9">
    <location>
        <begin position="912"/>
        <end position="1143"/>
    </location>
</feature>
<evidence type="ECO:0000256" key="1">
    <source>
        <dbReference type="ARBA" id="ARBA00004651"/>
    </source>
</evidence>
<gene>
    <name evidence="11" type="ORF">DSM3645_06184</name>
</gene>
<feature type="transmembrane region" description="Helical" evidence="8">
    <location>
        <begin position="514"/>
        <end position="540"/>
    </location>
</feature>
<dbReference type="PANTHER" id="PTHR30572:SF4">
    <property type="entry name" value="ABC TRANSPORTER PERMEASE YTRF"/>
    <property type="match status" value="1"/>
</dbReference>
<feature type="transmembrane region" description="Helical" evidence="8">
    <location>
        <begin position="393"/>
        <end position="417"/>
    </location>
</feature>
<dbReference type="PROSITE" id="PS51257">
    <property type="entry name" value="PROKAR_LIPOPROTEIN"/>
    <property type="match status" value="1"/>
</dbReference>
<accession>A4A081</accession>
<dbReference type="InterPro" id="IPR002559">
    <property type="entry name" value="Transposase_11"/>
</dbReference>
<dbReference type="Pfam" id="PF02687">
    <property type="entry name" value="FtsX"/>
    <property type="match status" value="1"/>
</dbReference>
<evidence type="ECO:0000259" key="10">
    <source>
        <dbReference type="Pfam" id="PF02687"/>
    </source>
</evidence>
<evidence type="ECO:0000256" key="8">
    <source>
        <dbReference type="SAM" id="Phobius"/>
    </source>
</evidence>
<comment type="caution">
    <text evidence="11">The sequence shown here is derived from an EMBL/GenBank/DDBJ whole genome shotgun (WGS) entry which is preliminary data.</text>
</comment>
<evidence type="ECO:0000259" key="9">
    <source>
        <dbReference type="Pfam" id="PF01609"/>
    </source>
</evidence>
<organism evidence="11 12">
    <name type="scientific">Blastopirellula marina DSM 3645</name>
    <dbReference type="NCBI Taxonomy" id="314230"/>
    <lineage>
        <taxon>Bacteria</taxon>
        <taxon>Pseudomonadati</taxon>
        <taxon>Planctomycetota</taxon>
        <taxon>Planctomycetia</taxon>
        <taxon>Pirellulales</taxon>
        <taxon>Pirellulaceae</taxon>
        <taxon>Blastopirellula</taxon>
    </lineage>
</organism>
<proteinExistence type="inferred from homology"/>
<evidence type="ECO:0000256" key="4">
    <source>
        <dbReference type="ARBA" id="ARBA00022989"/>
    </source>
</evidence>
<evidence type="ECO:0000256" key="7">
    <source>
        <dbReference type="SAM" id="MobiDB-lite"/>
    </source>
</evidence>
<dbReference type="HOGENOM" id="CLU_270490_0_0_0"/>
<dbReference type="STRING" id="314230.DSM3645_06184"/>
<evidence type="ECO:0000256" key="6">
    <source>
        <dbReference type="ARBA" id="ARBA00038076"/>
    </source>
</evidence>
<feature type="region of interest" description="Disordered" evidence="7">
    <location>
        <begin position="111"/>
        <end position="186"/>
    </location>
</feature>
<dbReference type="InterPro" id="IPR012337">
    <property type="entry name" value="RNaseH-like_sf"/>
</dbReference>
<feature type="transmembrane region" description="Helical" evidence="8">
    <location>
        <begin position="437"/>
        <end position="463"/>
    </location>
</feature>
<dbReference type="SUPFAM" id="SSF53098">
    <property type="entry name" value="Ribonuclease H-like"/>
    <property type="match status" value="1"/>
</dbReference>
<evidence type="ECO:0000256" key="2">
    <source>
        <dbReference type="ARBA" id="ARBA00022475"/>
    </source>
</evidence>
<name>A4A081_9BACT</name>
<dbReference type="Pfam" id="PF01609">
    <property type="entry name" value="DDE_Tnp_1"/>
    <property type="match status" value="1"/>
</dbReference>
<keyword evidence="3 8" id="KW-0812">Transmembrane</keyword>
<dbReference type="GO" id="GO:0003677">
    <property type="term" value="F:DNA binding"/>
    <property type="evidence" value="ECO:0007669"/>
    <property type="project" value="InterPro"/>
</dbReference>
<feature type="transmembrane region" description="Helical" evidence="8">
    <location>
        <begin position="567"/>
        <end position="590"/>
    </location>
</feature>
<feature type="compositionally biased region" description="Low complexity" evidence="7">
    <location>
        <begin position="138"/>
        <end position="147"/>
    </location>
</feature>
<evidence type="ECO:0000256" key="3">
    <source>
        <dbReference type="ARBA" id="ARBA00022692"/>
    </source>
</evidence>
<dbReference type="AlphaFoldDB" id="A4A081"/>
<dbReference type="eggNOG" id="COG0577">
    <property type="taxonomic scope" value="Bacteria"/>
</dbReference>
<dbReference type="NCBIfam" id="NF033592">
    <property type="entry name" value="transpos_IS4_1"/>
    <property type="match status" value="1"/>
</dbReference>
<dbReference type="InterPro" id="IPR003838">
    <property type="entry name" value="ABC3_permease_C"/>
</dbReference>
<feature type="compositionally biased region" description="Polar residues" evidence="7">
    <location>
        <begin position="150"/>
        <end position="169"/>
    </location>
</feature>
<feature type="domain" description="ABC3 transporter permease C-terminal" evidence="10">
    <location>
        <begin position="353"/>
        <end position="469"/>
    </location>
</feature>
<evidence type="ECO:0000256" key="5">
    <source>
        <dbReference type="ARBA" id="ARBA00023136"/>
    </source>
</evidence>
<dbReference type="OrthoDB" id="231179at2"/>
<keyword evidence="5 8" id="KW-0472">Membrane</keyword>
<reference evidence="11 12" key="1">
    <citation type="submission" date="2006-02" db="EMBL/GenBank/DDBJ databases">
        <authorList>
            <person name="Amann R."/>
            <person name="Ferriera S."/>
            <person name="Johnson J."/>
            <person name="Kravitz S."/>
            <person name="Halpern A."/>
            <person name="Remington K."/>
            <person name="Beeson K."/>
            <person name="Tran B."/>
            <person name="Rogers Y.-H."/>
            <person name="Friedman R."/>
            <person name="Venter J.C."/>
        </authorList>
    </citation>
    <scope>NUCLEOTIDE SEQUENCE [LARGE SCALE GENOMIC DNA]</scope>
    <source>
        <strain evidence="11 12">DSM 3645</strain>
    </source>
</reference>
<protein>
    <submittedName>
        <fullName evidence="11">Putative ABC transporter integral membrane protein</fullName>
    </submittedName>
</protein>
<feature type="transmembrane region" description="Helical" evidence="8">
    <location>
        <begin position="484"/>
        <end position="508"/>
    </location>
</feature>
<keyword evidence="4 8" id="KW-1133">Transmembrane helix</keyword>
<dbReference type="GO" id="GO:0005886">
    <property type="term" value="C:plasma membrane"/>
    <property type="evidence" value="ECO:0007669"/>
    <property type="project" value="UniProtKB-SubCell"/>
</dbReference>
<dbReference type="Proteomes" id="UP000004358">
    <property type="component" value="Unassembled WGS sequence"/>
</dbReference>
<evidence type="ECO:0000313" key="11">
    <source>
        <dbReference type="EMBL" id="EAQ77867.1"/>
    </source>
</evidence>
<feature type="transmembrane region" description="Helical" evidence="8">
    <location>
        <begin position="1130"/>
        <end position="1149"/>
    </location>
</feature>
<evidence type="ECO:0000313" key="12">
    <source>
        <dbReference type="Proteomes" id="UP000004358"/>
    </source>
</evidence>
<dbReference type="GO" id="GO:0006313">
    <property type="term" value="P:DNA transposition"/>
    <property type="evidence" value="ECO:0007669"/>
    <property type="project" value="InterPro"/>
</dbReference>